<dbReference type="InterPro" id="IPR021333">
    <property type="entry name" value="DUF2946"/>
</dbReference>
<keyword evidence="3" id="KW-1185">Reference proteome</keyword>
<feature type="region of interest" description="Disordered" evidence="1">
    <location>
        <begin position="49"/>
        <end position="70"/>
    </location>
</feature>
<evidence type="ECO:0000313" key="2">
    <source>
        <dbReference type="EMBL" id="PSJ44474.1"/>
    </source>
</evidence>
<reference evidence="2 3" key="1">
    <citation type="submission" date="2018-03" db="EMBL/GenBank/DDBJ databases">
        <title>The draft genome of Zobellella sp. 59N8.</title>
        <authorList>
            <person name="Liu L."/>
            <person name="Li L."/>
            <person name="Zhang X."/>
            <person name="Liang L."/>
            <person name="Wang T."/>
        </authorList>
    </citation>
    <scope>NUCLEOTIDE SEQUENCE [LARGE SCALE GENOMIC DNA]</scope>
    <source>
        <strain evidence="2 3">59N8</strain>
    </source>
</reference>
<sequence>MLKRRAHGLDTARHHQSDHRQRLAAWLGLLATLLLYLAPLASQAVARHHSLHAGHQGHHPAPAQPTAPQHSDHAVAHELCGYCTLLGQLSWLAVSAQSLKPAPPTGWTPVLPPPSLVALLAHPAFRPRAPPAP</sequence>
<name>A0A2P7R2P3_9GAMM</name>
<dbReference type="AlphaFoldDB" id="A0A2P7R2P3"/>
<feature type="compositionally biased region" description="Basic residues" evidence="1">
    <location>
        <begin position="49"/>
        <end position="58"/>
    </location>
</feature>
<evidence type="ECO:0000256" key="1">
    <source>
        <dbReference type="SAM" id="MobiDB-lite"/>
    </source>
</evidence>
<protein>
    <recommendedName>
        <fullName evidence="4">DUF2946 domain-containing protein</fullName>
    </recommendedName>
</protein>
<gene>
    <name evidence="2" type="ORF">C7H85_14235</name>
</gene>
<proteinExistence type="predicted"/>
<accession>A0A2P7R2P3</accession>
<dbReference type="EMBL" id="PXYG01000006">
    <property type="protein sequence ID" value="PSJ44474.1"/>
    <property type="molecule type" value="Genomic_DNA"/>
</dbReference>
<dbReference type="Proteomes" id="UP000240243">
    <property type="component" value="Unassembled WGS sequence"/>
</dbReference>
<organism evidence="2 3">
    <name type="scientific">Zobellella endophytica</name>
    <dbReference type="NCBI Taxonomy" id="2116700"/>
    <lineage>
        <taxon>Bacteria</taxon>
        <taxon>Pseudomonadati</taxon>
        <taxon>Pseudomonadota</taxon>
        <taxon>Gammaproteobacteria</taxon>
        <taxon>Aeromonadales</taxon>
        <taxon>Aeromonadaceae</taxon>
        <taxon>Zobellella</taxon>
    </lineage>
</organism>
<evidence type="ECO:0000313" key="3">
    <source>
        <dbReference type="Proteomes" id="UP000240243"/>
    </source>
</evidence>
<evidence type="ECO:0008006" key="4">
    <source>
        <dbReference type="Google" id="ProtNLM"/>
    </source>
</evidence>
<comment type="caution">
    <text evidence="2">The sequence shown here is derived from an EMBL/GenBank/DDBJ whole genome shotgun (WGS) entry which is preliminary data.</text>
</comment>
<dbReference type="Pfam" id="PF11162">
    <property type="entry name" value="DUF2946"/>
    <property type="match status" value="1"/>
</dbReference>
<feature type="compositionally biased region" description="Low complexity" evidence="1">
    <location>
        <begin position="59"/>
        <end position="69"/>
    </location>
</feature>